<dbReference type="SUPFAM" id="SSF46626">
    <property type="entry name" value="Cytochrome c"/>
    <property type="match status" value="1"/>
</dbReference>
<dbReference type="GO" id="GO:0009055">
    <property type="term" value="F:electron transfer activity"/>
    <property type="evidence" value="ECO:0007669"/>
    <property type="project" value="InterPro"/>
</dbReference>
<keyword evidence="9 12" id="KW-0793">Thylakoid</keyword>
<dbReference type="GO" id="GO:0009523">
    <property type="term" value="C:photosystem II"/>
    <property type="evidence" value="ECO:0007669"/>
    <property type="project" value="UniProtKB-KW"/>
</dbReference>
<feature type="binding site" description="covalent" evidence="12">
    <location>
        <position position="63"/>
    </location>
    <ligand>
        <name>heme c</name>
        <dbReference type="ChEBI" id="CHEBI:61717"/>
    </ligand>
</feature>
<name>A0A0A1VXZ3_MICAE</name>
<dbReference type="PROSITE" id="PS51007">
    <property type="entry name" value="CYTC"/>
    <property type="match status" value="1"/>
</dbReference>
<evidence type="ECO:0000256" key="3">
    <source>
        <dbReference type="ARBA" id="ARBA00022448"/>
    </source>
</evidence>
<evidence type="ECO:0000256" key="11">
    <source>
        <dbReference type="ARBA" id="ARBA00023276"/>
    </source>
</evidence>
<dbReference type="EMBL" id="BBPA01000053">
    <property type="protein sequence ID" value="GAL94156.1"/>
    <property type="molecule type" value="Genomic_DNA"/>
</dbReference>
<keyword evidence="5 12" id="KW-0349">Heme</keyword>
<evidence type="ECO:0000256" key="6">
    <source>
        <dbReference type="ARBA" id="ARBA00022723"/>
    </source>
</evidence>
<reference evidence="15" key="1">
    <citation type="journal article" date="2015" name="Genome">
        <title>Whole Genome Sequence of the Non-Microcystin-Producing Microcystis aeruginosa Strain NIES-44.</title>
        <authorList>
            <person name="Okano K."/>
            <person name="Miyata N."/>
            <person name="Ozaki Y."/>
        </authorList>
    </citation>
    <scope>NUCLEOTIDE SEQUENCE [LARGE SCALE GENOMIC DNA]</scope>
    <source>
        <strain evidence="15">NIES-44</strain>
    </source>
</reference>
<dbReference type="GO" id="GO:0020037">
    <property type="term" value="F:heme binding"/>
    <property type="evidence" value="ECO:0007669"/>
    <property type="project" value="InterPro"/>
</dbReference>
<keyword evidence="6 12" id="KW-0479">Metal-binding</keyword>
<keyword evidence="8 12" id="KW-0408">Iron</keyword>
<dbReference type="InterPro" id="IPR009056">
    <property type="entry name" value="Cyt_c-like_dom"/>
</dbReference>
<proteinExistence type="inferred from homology"/>
<comment type="cofactor">
    <cofactor evidence="12">
        <name>heme c</name>
        <dbReference type="ChEBI" id="CHEBI:61717"/>
    </cofactor>
    <text evidence="12">Binds 1 heme c group covalently per subunit.</text>
</comment>
<evidence type="ECO:0000256" key="2">
    <source>
        <dbReference type="ARBA" id="ARBA00010433"/>
    </source>
</evidence>
<dbReference type="InterPro" id="IPR029490">
    <property type="entry name" value="Cytochrom_C550"/>
</dbReference>
<evidence type="ECO:0000256" key="10">
    <source>
        <dbReference type="ARBA" id="ARBA00023136"/>
    </source>
</evidence>
<evidence type="ECO:0000256" key="12">
    <source>
        <dbReference type="HAMAP-Rule" id="MF_01378"/>
    </source>
</evidence>
<comment type="subcellular location">
    <subcellularLocation>
        <location evidence="12">Cellular thylakoid membrane</location>
        <topology evidence="12">Peripheral membrane protein</topology>
        <orientation evidence="12">Lumenal side</orientation>
    </subcellularLocation>
    <subcellularLocation>
        <location evidence="1">Membrane</location>
        <topology evidence="1">Peripheral membrane protein</topology>
    </subcellularLocation>
    <text evidence="12">Associated with photosystem II at the lumenal side of the thylakoid membrane.</text>
</comment>
<dbReference type="InterPro" id="IPR017851">
    <property type="entry name" value="PsbV_cyt_c550"/>
</dbReference>
<feature type="binding site" description="axial binding residue" evidence="12">
    <location>
        <position position="118"/>
    </location>
    <ligand>
        <name>heme c</name>
        <dbReference type="ChEBI" id="CHEBI:61717"/>
    </ligand>
    <ligandPart>
        <name>Fe</name>
        <dbReference type="ChEBI" id="CHEBI:18248"/>
    </ligandPart>
</feature>
<dbReference type="GO" id="GO:0031676">
    <property type="term" value="C:plasma membrane-derived thylakoid membrane"/>
    <property type="evidence" value="ECO:0007669"/>
    <property type="project" value="UniProtKB-SubCell"/>
</dbReference>
<evidence type="ECO:0000313" key="15">
    <source>
        <dbReference type="Proteomes" id="UP000030321"/>
    </source>
</evidence>
<sequence length="161" mass="17845">MIKRLIVAAIAVVFFVLQFNLNGASALELNEKTLTITLNDAGESVTLTSEQATEGQKLFVANCTKCHLQGKTKTNNNVSLGLGDLAKAEPPRDNLLALIDYLEHPTSYDGEDDLSEFHPNVSRPDIFPELRNLTEDDVYNVAAYMLVAPRLDERWGGTIYF</sequence>
<dbReference type="Proteomes" id="UP000030321">
    <property type="component" value="Unassembled WGS sequence"/>
</dbReference>
<keyword evidence="10 12" id="KW-0472">Membrane</keyword>
<evidence type="ECO:0000313" key="14">
    <source>
        <dbReference type="EMBL" id="GAL94156.1"/>
    </source>
</evidence>
<comment type="function">
    <text evidence="12">One of the extrinsic, lumenal subunits of photosystem II (PSII). PSII is a light-driven water plastoquinone oxidoreductase, using light energy to abstract electrons from H(2)O, generating a proton gradient subsequently used for ATP formation. The extrinsic proteins stabilize the structure of photosystem II oxygen-evolving complex (OEC), the ion environment of oxygen evolution and protect the OEC against heat-induced inactivation. Low-potential cytochrome c that plays a role in the OEC of PSII.</text>
</comment>
<feature type="binding site" description="axial binding residue" evidence="12">
    <location>
        <position position="67"/>
    </location>
    <ligand>
        <name>heme c</name>
        <dbReference type="ChEBI" id="CHEBI:61717"/>
    </ligand>
    <ligandPart>
        <name>Fe</name>
        <dbReference type="ChEBI" id="CHEBI:18248"/>
    </ligandPart>
</feature>
<evidence type="ECO:0000256" key="1">
    <source>
        <dbReference type="ARBA" id="ARBA00004170"/>
    </source>
</evidence>
<comment type="subunit">
    <text evidence="12">PSII is composed of 1 copy each of membrane proteins PsbA, PsbB, PsbC, PsbD, PsbE, PsbF, PsbH, PsbI, PsbJ, PsbK, PsbL, PsbM, PsbT, PsbX, PsbY, PsbZ, Psb30/Ycf12, peripheral proteins PsbO, CyanoQ (PsbQ), PsbU, PsbV and a large number of cofactors. It forms dimeric complexes.</text>
</comment>
<keyword evidence="3 12" id="KW-0813">Transport</keyword>
<dbReference type="RefSeq" id="WP_002785283.1">
    <property type="nucleotide sequence ID" value="NZ_BBPA01000053.1"/>
</dbReference>
<comment type="caution">
    <text evidence="14">The sequence shown here is derived from an EMBL/GenBank/DDBJ whole genome shotgun (WGS) entry which is preliminary data.</text>
</comment>
<evidence type="ECO:0000256" key="9">
    <source>
        <dbReference type="ARBA" id="ARBA00023078"/>
    </source>
</evidence>
<protein>
    <recommendedName>
        <fullName evidence="12">Photosystem II extrinsic protein V</fullName>
        <shortName evidence="12">PsbV</shortName>
    </recommendedName>
    <alternativeName>
        <fullName evidence="12">Cytochrome c-550</fullName>
    </alternativeName>
    <alternativeName>
        <fullName evidence="12">Cytochrome c550</fullName>
    </alternativeName>
    <alternativeName>
        <fullName evidence="12">Low-potential cytochrome c</fullName>
    </alternativeName>
</protein>
<feature type="binding site" description="covalent" evidence="12">
    <location>
        <position position="66"/>
    </location>
    <ligand>
        <name>heme c</name>
        <dbReference type="ChEBI" id="CHEBI:61717"/>
    </ligand>
</feature>
<organism evidence="14 15">
    <name type="scientific">Microcystis aeruginosa NIES-44</name>
    <dbReference type="NCBI Taxonomy" id="449439"/>
    <lineage>
        <taxon>Bacteria</taxon>
        <taxon>Bacillati</taxon>
        <taxon>Cyanobacteriota</taxon>
        <taxon>Cyanophyceae</taxon>
        <taxon>Oscillatoriophycideae</taxon>
        <taxon>Chroococcales</taxon>
        <taxon>Microcystaceae</taxon>
        <taxon>Microcystis</taxon>
    </lineage>
</organism>
<evidence type="ECO:0000256" key="7">
    <source>
        <dbReference type="ARBA" id="ARBA00022982"/>
    </source>
</evidence>
<evidence type="ECO:0000256" key="8">
    <source>
        <dbReference type="ARBA" id="ARBA00023004"/>
    </source>
</evidence>
<dbReference type="AlphaFoldDB" id="A0A0A1VXZ3"/>
<keyword evidence="4 12" id="KW-0602">Photosynthesis</keyword>
<keyword evidence="11 12" id="KW-0604">Photosystem II</keyword>
<dbReference type="HAMAP" id="MF_01378">
    <property type="entry name" value="PSII_Cyt550"/>
    <property type="match status" value="1"/>
</dbReference>
<dbReference type="GO" id="GO:0022904">
    <property type="term" value="P:respiratory electron transport chain"/>
    <property type="evidence" value="ECO:0007669"/>
    <property type="project" value="InterPro"/>
</dbReference>
<feature type="domain" description="Cytochrome c" evidence="13">
    <location>
        <begin position="50"/>
        <end position="149"/>
    </location>
</feature>
<dbReference type="InterPro" id="IPR016003">
    <property type="entry name" value="PsbV_cyt_c550-like"/>
</dbReference>
<dbReference type="Pfam" id="PF14495">
    <property type="entry name" value="Cytochrom_C550"/>
    <property type="match status" value="1"/>
</dbReference>
<dbReference type="GO" id="GO:0005506">
    <property type="term" value="F:iron ion binding"/>
    <property type="evidence" value="ECO:0007669"/>
    <property type="project" value="InterPro"/>
</dbReference>
<keyword evidence="7 12" id="KW-0249">Electron transport</keyword>
<evidence type="ECO:0000256" key="4">
    <source>
        <dbReference type="ARBA" id="ARBA00022531"/>
    </source>
</evidence>
<dbReference type="PIRSF" id="PIRSF005890">
    <property type="entry name" value="Phot_II_cyt_c550"/>
    <property type="match status" value="1"/>
</dbReference>
<dbReference type="Gene3D" id="1.10.760.10">
    <property type="entry name" value="Cytochrome c-like domain"/>
    <property type="match status" value="1"/>
</dbReference>
<evidence type="ECO:0000259" key="13">
    <source>
        <dbReference type="PROSITE" id="PS51007"/>
    </source>
</evidence>
<dbReference type="InterPro" id="IPR036909">
    <property type="entry name" value="Cyt_c-like_dom_sf"/>
</dbReference>
<evidence type="ECO:0000256" key="5">
    <source>
        <dbReference type="ARBA" id="ARBA00022617"/>
    </source>
</evidence>
<dbReference type="NCBIfam" id="TIGR03045">
    <property type="entry name" value="PS_II_C550"/>
    <property type="match status" value="1"/>
</dbReference>
<gene>
    <name evidence="12" type="primary">psbV</name>
    <name evidence="14" type="ORF">N44_02736</name>
</gene>
<accession>A0A0A1VXZ3</accession>
<comment type="similarity">
    <text evidence="2 12">Belongs to the cytochrome c family. PsbV subfamily.</text>
</comment>
<dbReference type="GO" id="GO:0019684">
    <property type="term" value="P:photosynthesis, light reaction"/>
    <property type="evidence" value="ECO:0007669"/>
    <property type="project" value="UniProtKB-UniRule"/>
</dbReference>